<sequence>MTGEHAHGLVNTATLSAPRAVYHEFSRLRHRTATAGNLPPRRALLYVPLIPSLELLSIIRCCWRFNELQGQDSEIC</sequence>
<proteinExistence type="predicted"/>
<organism evidence="1">
    <name type="scientific">Arundo donax</name>
    <name type="common">Giant reed</name>
    <name type="synonym">Donax arundinaceus</name>
    <dbReference type="NCBI Taxonomy" id="35708"/>
    <lineage>
        <taxon>Eukaryota</taxon>
        <taxon>Viridiplantae</taxon>
        <taxon>Streptophyta</taxon>
        <taxon>Embryophyta</taxon>
        <taxon>Tracheophyta</taxon>
        <taxon>Spermatophyta</taxon>
        <taxon>Magnoliopsida</taxon>
        <taxon>Liliopsida</taxon>
        <taxon>Poales</taxon>
        <taxon>Poaceae</taxon>
        <taxon>PACMAD clade</taxon>
        <taxon>Arundinoideae</taxon>
        <taxon>Arundineae</taxon>
        <taxon>Arundo</taxon>
    </lineage>
</organism>
<evidence type="ECO:0000313" key="1">
    <source>
        <dbReference type="EMBL" id="JAD22719.1"/>
    </source>
</evidence>
<reference evidence="1" key="1">
    <citation type="submission" date="2014-09" db="EMBL/GenBank/DDBJ databases">
        <authorList>
            <person name="Magalhaes I.L.F."/>
            <person name="Oliveira U."/>
            <person name="Santos F.R."/>
            <person name="Vidigal T.H.D.A."/>
            <person name="Brescovit A.D."/>
            <person name="Santos A.J."/>
        </authorList>
    </citation>
    <scope>NUCLEOTIDE SEQUENCE</scope>
    <source>
        <tissue evidence="1">Shoot tissue taken approximately 20 cm above the soil surface</tissue>
    </source>
</reference>
<accession>A0A0A8YA03</accession>
<dbReference type="EMBL" id="GBRH01275176">
    <property type="protein sequence ID" value="JAD22719.1"/>
    <property type="molecule type" value="Transcribed_RNA"/>
</dbReference>
<dbReference type="AlphaFoldDB" id="A0A0A8YA03"/>
<protein>
    <submittedName>
        <fullName evidence="1">Uncharacterized protein</fullName>
    </submittedName>
</protein>
<name>A0A0A8YA03_ARUDO</name>
<reference evidence="1" key="2">
    <citation type="journal article" date="2015" name="Data Brief">
        <title>Shoot transcriptome of the giant reed, Arundo donax.</title>
        <authorList>
            <person name="Barrero R.A."/>
            <person name="Guerrero F.D."/>
            <person name="Moolhuijzen P."/>
            <person name="Goolsby J.A."/>
            <person name="Tidwell J."/>
            <person name="Bellgard S.E."/>
            <person name="Bellgard M.I."/>
        </authorList>
    </citation>
    <scope>NUCLEOTIDE SEQUENCE</scope>
    <source>
        <tissue evidence="1">Shoot tissue taken approximately 20 cm above the soil surface</tissue>
    </source>
</reference>